<dbReference type="KEGG" id="ssm:Spirs_4100"/>
<sequence length="147" mass="16783">MKRTEILGKLAPCGLDCSCCASFKGGPIARQSRTLLEALGDYQRMAQKMTAFFEPFAHFDSFQEILRFFADAKCDGCRSGGSRYPDCAAKSCFKEMKVDFCGECKEFPCSRNRYNEDLHKRWLANGEFIRTKGIESFYDMQAGKPRY</sequence>
<accession>E1R9L2</accession>
<evidence type="ECO:0000313" key="1">
    <source>
        <dbReference type="EMBL" id="ADK83181.1"/>
    </source>
</evidence>
<dbReference type="Pfam" id="PF12675">
    <property type="entry name" value="DUF3795"/>
    <property type="match status" value="1"/>
</dbReference>
<dbReference type="Proteomes" id="UP000002318">
    <property type="component" value="Chromosome"/>
</dbReference>
<gene>
    <name evidence="1" type="ordered locus">Spirs_4100</name>
</gene>
<dbReference type="InterPro" id="IPR024227">
    <property type="entry name" value="DUF3795"/>
</dbReference>
<protein>
    <recommendedName>
        <fullName evidence="3">DUF3795 domain-containing protein</fullName>
    </recommendedName>
</protein>
<proteinExistence type="predicted"/>
<dbReference type="EMBL" id="CP002116">
    <property type="protein sequence ID" value="ADK83181.1"/>
    <property type="molecule type" value="Genomic_DNA"/>
</dbReference>
<evidence type="ECO:0008006" key="3">
    <source>
        <dbReference type="Google" id="ProtNLM"/>
    </source>
</evidence>
<dbReference type="OrthoDB" id="166000at2"/>
<dbReference type="HOGENOM" id="CLU_1755251_0_0_12"/>
<dbReference type="AlphaFoldDB" id="E1R9L2"/>
<dbReference type="eggNOG" id="ENOG50310ZN">
    <property type="taxonomic scope" value="Bacteria"/>
</dbReference>
<reference evidence="1 2" key="1">
    <citation type="journal article" date="2010" name="Stand. Genomic Sci.">
        <title>Complete genome sequence of Spirochaeta smaragdinae type strain (SEBR 4228).</title>
        <authorList>
            <person name="Mavromatis K."/>
            <person name="Yasawong M."/>
            <person name="Chertkov O."/>
            <person name="Lapidus A."/>
            <person name="Lucas S."/>
            <person name="Nolan M."/>
            <person name="Del Rio T.G."/>
            <person name="Tice H."/>
            <person name="Cheng J.F."/>
            <person name="Pitluck S."/>
            <person name="Liolios K."/>
            <person name="Ivanova N."/>
            <person name="Tapia R."/>
            <person name="Han C."/>
            <person name="Bruce D."/>
            <person name="Goodwin L."/>
            <person name="Pati A."/>
            <person name="Chen A."/>
            <person name="Palaniappan K."/>
            <person name="Land M."/>
            <person name="Hauser L."/>
            <person name="Chang Y.J."/>
            <person name="Jeffries C.D."/>
            <person name="Detter J.C."/>
            <person name="Rohde M."/>
            <person name="Brambilla E."/>
            <person name="Spring S."/>
            <person name="Goker M."/>
            <person name="Sikorski J."/>
            <person name="Woyke T."/>
            <person name="Bristow J."/>
            <person name="Eisen J.A."/>
            <person name="Markowitz V."/>
            <person name="Hugenholtz P."/>
            <person name="Klenk H.P."/>
            <person name="Kyrpides N.C."/>
        </authorList>
    </citation>
    <scope>NUCLEOTIDE SEQUENCE [LARGE SCALE GENOMIC DNA]</scope>
    <source>
        <strain evidence="2">DSM 11293 / JCM 15392 / SEBR 4228</strain>
    </source>
</reference>
<organism evidence="1 2">
    <name type="scientific">Sediminispirochaeta smaragdinae (strain DSM 11293 / JCM 15392 / SEBR 4228)</name>
    <name type="common">Spirochaeta smaragdinae</name>
    <dbReference type="NCBI Taxonomy" id="573413"/>
    <lineage>
        <taxon>Bacteria</taxon>
        <taxon>Pseudomonadati</taxon>
        <taxon>Spirochaetota</taxon>
        <taxon>Spirochaetia</taxon>
        <taxon>Spirochaetales</taxon>
        <taxon>Spirochaetaceae</taxon>
        <taxon>Sediminispirochaeta</taxon>
    </lineage>
</organism>
<name>E1R9L2_SEDSS</name>
<keyword evidence="2" id="KW-1185">Reference proteome</keyword>
<evidence type="ECO:0000313" key="2">
    <source>
        <dbReference type="Proteomes" id="UP000002318"/>
    </source>
</evidence>
<dbReference type="STRING" id="573413.Spirs_4100"/>